<evidence type="ECO:0000313" key="2">
    <source>
        <dbReference type="Proteomes" id="UP000317369"/>
    </source>
</evidence>
<dbReference type="KEGG" id="pcor:KS4_23600"/>
<keyword evidence="2" id="KW-1185">Reference proteome</keyword>
<reference evidence="1 2" key="1">
    <citation type="submission" date="2019-02" db="EMBL/GenBank/DDBJ databases">
        <title>Deep-cultivation of Planctomycetes and their phenomic and genomic characterization uncovers novel biology.</title>
        <authorList>
            <person name="Wiegand S."/>
            <person name="Jogler M."/>
            <person name="Boedeker C."/>
            <person name="Pinto D."/>
            <person name="Vollmers J."/>
            <person name="Rivas-Marin E."/>
            <person name="Kohn T."/>
            <person name="Peeters S.H."/>
            <person name="Heuer A."/>
            <person name="Rast P."/>
            <person name="Oberbeckmann S."/>
            <person name="Bunk B."/>
            <person name="Jeske O."/>
            <person name="Meyerdierks A."/>
            <person name="Storesund J.E."/>
            <person name="Kallscheuer N."/>
            <person name="Luecker S."/>
            <person name="Lage O.M."/>
            <person name="Pohl T."/>
            <person name="Merkel B.J."/>
            <person name="Hornburger P."/>
            <person name="Mueller R.-W."/>
            <person name="Bruemmer F."/>
            <person name="Labrenz M."/>
            <person name="Spormann A.M."/>
            <person name="Op den Camp H."/>
            <person name="Overmann J."/>
            <person name="Amann R."/>
            <person name="Jetten M.S.M."/>
            <person name="Mascher T."/>
            <person name="Medema M.H."/>
            <person name="Devos D.P."/>
            <person name="Kaster A.-K."/>
            <person name="Ovreas L."/>
            <person name="Rohde M."/>
            <person name="Galperin M.Y."/>
            <person name="Jogler C."/>
        </authorList>
    </citation>
    <scope>NUCLEOTIDE SEQUENCE [LARGE SCALE GENOMIC DNA]</scope>
    <source>
        <strain evidence="1 2">KS4</strain>
    </source>
</reference>
<dbReference type="EMBL" id="CP036425">
    <property type="protein sequence ID" value="QDU34293.1"/>
    <property type="molecule type" value="Genomic_DNA"/>
</dbReference>
<organism evidence="1 2">
    <name type="scientific">Poriferisphaera corsica</name>
    <dbReference type="NCBI Taxonomy" id="2528020"/>
    <lineage>
        <taxon>Bacteria</taxon>
        <taxon>Pseudomonadati</taxon>
        <taxon>Planctomycetota</taxon>
        <taxon>Phycisphaerae</taxon>
        <taxon>Phycisphaerales</taxon>
        <taxon>Phycisphaeraceae</taxon>
        <taxon>Poriferisphaera</taxon>
    </lineage>
</organism>
<dbReference type="RefSeq" id="WP_145078012.1">
    <property type="nucleotide sequence ID" value="NZ_CP036425.1"/>
</dbReference>
<sequence>MSKSENELLADDIAEAKAMAGLDPASGDDQTVIMISMTKERHDALLKHIHELEELVEKLPKTADGVVVAPTNAVYGSVTGRRYIVDDCWYCTRDRNFGKDEDHIDNSEDERVYEGQRVLIGRCYSTREAAKEAIIKRFDAK</sequence>
<protein>
    <submittedName>
        <fullName evidence="1">Uncharacterized protein</fullName>
    </submittedName>
</protein>
<dbReference type="AlphaFoldDB" id="A0A517YVR9"/>
<evidence type="ECO:0000313" key="1">
    <source>
        <dbReference type="EMBL" id="QDU34293.1"/>
    </source>
</evidence>
<name>A0A517YVR9_9BACT</name>
<dbReference type="Proteomes" id="UP000317369">
    <property type="component" value="Chromosome"/>
</dbReference>
<proteinExistence type="predicted"/>
<accession>A0A517YVR9</accession>
<gene>
    <name evidence="1" type="ORF">KS4_23600</name>
</gene>